<dbReference type="AlphaFoldDB" id="A0A820BBI8"/>
<keyword evidence="1" id="KW-0812">Transmembrane</keyword>
<dbReference type="Proteomes" id="UP000663868">
    <property type="component" value="Unassembled WGS sequence"/>
</dbReference>
<evidence type="ECO:0000256" key="1">
    <source>
        <dbReference type="SAM" id="Phobius"/>
    </source>
</evidence>
<organism evidence="3 4">
    <name type="scientific">Adineta steineri</name>
    <dbReference type="NCBI Taxonomy" id="433720"/>
    <lineage>
        <taxon>Eukaryota</taxon>
        <taxon>Metazoa</taxon>
        <taxon>Spiralia</taxon>
        <taxon>Gnathifera</taxon>
        <taxon>Rotifera</taxon>
        <taxon>Eurotatoria</taxon>
        <taxon>Bdelloidea</taxon>
        <taxon>Adinetida</taxon>
        <taxon>Adinetidae</taxon>
        <taxon>Adineta</taxon>
    </lineage>
</organism>
<evidence type="ECO:0000313" key="2">
    <source>
        <dbReference type="EMBL" id="CAF0748820.1"/>
    </source>
</evidence>
<keyword evidence="1" id="KW-1133">Transmembrane helix</keyword>
<accession>A0A820BBI8</accession>
<proteinExistence type="predicted"/>
<evidence type="ECO:0000313" key="3">
    <source>
        <dbReference type="EMBL" id="CAF4189925.1"/>
    </source>
</evidence>
<name>A0A820BBI8_9BILA</name>
<dbReference type="Proteomes" id="UP000663860">
    <property type="component" value="Unassembled WGS sequence"/>
</dbReference>
<dbReference type="EMBL" id="CAJOBB010007580">
    <property type="protein sequence ID" value="CAF4189925.1"/>
    <property type="molecule type" value="Genomic_DNA"/>
</dbReference>
<evidence type="ECO:0000313" key="4">
    <source>
        <dbReference type="Proteomes" id="UP000663868"/>
    </source>
</evidence>
<sequence>MSSHFNMFVHRFDNTHSDDVLIDSIDNSHRIEGEGVRGSWGHLRMTRASLEGVFPVLLTQHSFACREVKLNQQLNLIIIEYDMALHDNINWDQAKRKSESFFARHCNIANAGVDVIGIVWNINTCWYIMNATPRLRQALIPRQAPISRQALIPRQSNTLLHVSLGIIAGAGALVLLVTIFNPARK</sequence>
<comment type="caution">
    <text evidence="3">The sequence shown here is derived from an EMBL/GenBank/DDBJ whole genome shotgun (WGS) entry which is preliminary data.</text>
</comment>
<feature type="transmembrane region" description="Helical" evidence="1">
    <location>
        <begin position="159"/>
        <end position="180"/>
    </location>
</feature>
<reference evidence="3" key="1">
    <citation type="submission" date="2021-02" db="EMBL/GenBank/DDBJ databases">
        <authorList>
            <person name="Nowell W R."/>
        </authorList>
    </citation>
    <scope>NUCLEOTIDE SEQUENCE</scope>
</reference>
<dbReference type="EMBL" id="CAJNOE010000021">
    <property type="protein sequence ID" value="CAF0748820.1"/>
    <property type="molecule type" value="Genomic_DNA"/>
</dbReference>
<keyword evidence="1" id="KW-0472">Membrane</keyword>
<gene>
    <name evidence="2" type="ORF">IZO911_LOCUS4009</name>
    <name evidence="3" type="ORF">KXQ929_LOCUS39462</name>
</gene>
<protein>
    <submittedName>
        <fullName evidence="3">Uncharacterized protein</fullName>
    </submittedName>
</protein>